<name>A0A183MRM3_9TREM</name>
<accession>A0A183MRM3</accession>
<dbReference type="AlphaFoldDB" id="A0A183MRM3"/>
<reference evidence="1 2" key="1">
    <citation type="submission" date="2018-11" db="EMBL/GenBank/DDBJ databases">
        <authorList>
            <consortium name="Pathogen Informatics"/>
        </authorList>
    </citation>
    <scope>NUCLEOTIDE SEQUENCE [LARGE SCALE GENOMIC DNA]</scope>
    <source>
        <strain evidence="1 2">Zambia</strain>
    </source>
</reference>
<dbReference type="Proteomes" id="UP000277204">
    <property type="component" value="Unassembled WGS sequence"/>
</dbReference>
<organism evidence="1 2">
    <name type="scientific">Schistosoma margrebowiei</name>
    <dbReference type="NCBI Taxonomy" id="48269"/>
    <lineage>
        <taxon>Eukaryota</taxon>
        <taxon>Metazoa</taxon>
        <taxon>Spiralia</taxon>
        <taxon>Lophotrochozoa</taxon>
        <taxon>Platyhelminthes</taxon>
        <taxon>Trematoda</taxon>
        <taxon>Digenea</taxon>
        <taxon>Strigeidida</taxon>
        <taxon>Schistosomatoidea</taxon>
        <taxon>Schistosomatidae</taxon>
        <taxon>Schistosoma</taxon>
    </lineage>
</organism>
<evidence type="ECO:0000313" key="2">
    <source>
        <dbReference type="Proteomes" id="UP000277204"/>
    </source>
</evidence>
<proteinExistence type="predicted"/>
<protein>
    <submittedName>
        <fullName evidence="1">Uncharacterized protein</fullName>
    </submittedName>
</protein>
<keyword evidence="2" id="KW-1185">Reference proteome</keyword>
<dbReference type="EMBL" id="UZAI01017727">
    <property type="protein sequence ID" value="VDP28807.1"/>
    <property type="molecule type" value="Genomic_DNA"/>
</dbReference>
<evidence type="ECO:0000313" key="1">
    <source>
        <dbReference type="EMBL" id="VDP28807.1"/>
    </source>
</evidence>
<gene>
    <name evidence="1" type="ORF">SMRZ_LOCUS18698</name>
</gene>
<sequence>MGSILQTQQQMQEKTTSVAVASAAVGLNIHKEKSKILEYSTTYTNLISYLGSIINEHGGFDADVKARICKARATYLQLKDIWYSEQLFVN</sequence>